<gene>
    <name evidence="2" type="ORF">DXG03_004689</name>
</gene>
<feature type="region of interest" description="Disordered" evidence="1">
    <location>
        <begin position="90"/>
        <end position="119"/>
    </location>
</feature>
<dbReference type="OrthoDB" id="2507488at2759"/>
<feature type="compositionally biased region" description="Gly residues" evidence="1">
    <location>
        <begin position="209"/>
        <end position="219"/>
    </location>
</feature>
<dbReference type="Proteomes" id="UP000775547">
    <property type="component" value="Unassembled WGS sequence"/>
</dbReference>
<feature type="region of interest" description="Disordered" evidence="1">
    <location>
        <begin position="276"/>
        <end position="295"/>
    </location>
</feature>
<comment type="caution">
    <text evidence="2">The sequence shown here is derived from an EMBL/GenBank/DDBJ whole genome shotgun (WGS) entry which is preliminary data.</text>
</comment>
<feature type="non-terminal residue" evidence="2">
    <location>
        <position position="295"/>
    </location>
</feature>
<feature type="region of interest" description="Disordered" evidence="1">
    <location>
        <begin position="27"/>
        <end position="76"/>
    </location>
</feature>
<feature type="compositionally biased region" description="Acidic residues" evidence="1">
    <location>
        <begin position="37"/>
        <end position="46"/>
    </location>
</feature>
<proteinExistence type="predicted"/>
<feature type="region of interest" description="Disordered" evidence="1">
    <location>
        <begin position="197"/>
        <end position="262"/>
    </location>
</feature>
<name>A0A9P7G0V1_9AGAR</name>
<feature type="compositionally biased region" description="Basic residues" evidence="1">
    <location>
        <begin position="220"/>
        <end position="231"/>
    </location>
</feature>
<reference evidence="2" key="1">
    <citation type="submission" date="2020-07" db="EMBL/GenBank/DDBJ databases">
        <authorList>
            <person name="Nieuwenhuis M."/>
            <person name="Van De Peppel L.J.J."/>
        </authorList>
    </citation>
    <scope>NUCLEOTIDE SEQUENCE</scope>
    <source>
        <strain evidence="2">AP01</strain>
        <tissue evidence="2">Mycelium</tissue>
    </source>
</reference>
<evidence type="ECO:0000256" key="1">
    <source>
        <dbReference type="SAM" id="MobiDB-lite"/>
    </source>
</evidence>
<evidence type="ECO:0000313" key="3">
    <source>
        <dbReference type="Proteomes" id="UP000775547"/>
    </source>
</evidence>
<reference evidence="2" key="2">
    <citation type="submission" date="2021-10" db="EMBL/GenBank/DDBJ databases">
        <title>Phylogenomics reveals ancestral predisposition of the termite-cultivated fungus Termitomyces towards a domesticated lifestyle.</title>
        <authorList>
            <person name="Auxier B."/>
            <person name="Grum-Grzhimaylo A."/>
            <person name="Cardenas M.E."/>
            <person name="Lodge J.D."/>
            <person name="Laessoe T."/>
            <person name="Pedersen O."/>
            <person name="Smith M.E."/>
            <person name="Kuyper T.W."/>
            <person name="Franco-Molano E.A."/>
            <person name="Baroni T.J."/>
            <person name="Aanen D.K."/>
        </authorList>
    </citation>
    <scope>NUCLEOTIDE SEQUENCE</scope>
    <source>
        <strain evidence="2">AP01</strain>
        <tissue evidence="2">Mycelium</tissue>
    </source>
</reference>
<organism evidence="2 3">
    <name type="scientific">Asterophora parasitica</name>
    <dbReference type="NCBI Taxonomy" id="117018"/>
    <lineage>
        <taxon>Eukaryota</taxon>
        <taxon>Fungi</taxon>
        <taxon>Dikarya</taxon>
        <taxon>Basidiomycota</taxon>
        <taxon>Agaricomycotina</taxon>
        <taxon>Agaricomycetes</taxon>
        <taxon>Agaricomycetidae</taxon>
        <taxon>Agaricales</taxon>
        <taxon>Tricholomatineae</taxon>
        <taxon>Lyophyllaceae</taxon>
        <taxon>Asterophora</taxon>
    </lineage>
</organism>
<sequence>MDVAPAHGPTQLAHSTLPQTHTQLNQTLHHHAHPDDADADGEGEGEYIDHLQQPGNTKKRKVPGVRSGSGGLAHGESDELALAHRELHHTQPETAAAPSPGPIGEAPRTTQQKTQRRRSKLARAALAGLQHKELLRTRKRQLAAVLGALSHGDTLALDQALSASFASLAADRLIATKEEVASLRKRFEAELARQASKAAKMSSRSLGSGSNGAGTSGKGGKNRRGKKKKRSALANASNPHHLRNYVPSRLPHSAPPSAGGDDLLSPLPLRFLSATSKKSRGGAGVQLTNPADEWI</sequence>
<keyword evidence="3" id="KW-1185">Reference proteome</keyword>
<dbReference type="AlphaFoldDB" id="A0A9P7G0V1"/>
<dbReference type="EMBL" id="JABCKV010000285">
    <property type="protein sequence ID" value="KAG5641588.1"/>
    <property type="molecule type" value="Genomic_DNA"/>
</dbReference>
<protein>
    <submittedName>
        <fullName evidence="2">Uncharacterized protein</fullName>
    </submittedName>
</protein>
<accession>A0A9P7G0V1</accession>
<evidence type="ECO:0000313" key="2">
    <source>
        <dbReference type="EMBL" id="KAG5641588.1"/>
    </source>
</evidence>